<keyword evidence="4 8" id="KW-0547">Nucleotide-binding</keyword>
<protein>
    <recommendedName>
        <fullName evidence="8">Phosphoribosylaminoimidazole-succinocarboxamide synthase</fullName>
        <ecNumber evidence="8">6.3.2.6</ecNumber>
    </recommendedName>
    <alternativeName>
        <fullName evidence="8">SAICAR synthetase</fullName>
    </alternativeName>
</protein>
<dbReference type="Pfam" id="PF01259">
    <property type="entry name" value="SAICAR_synt"/>
    <property type="match status" value="1"/>
</dbReference>
<dbReference type="PANTHER" id="PTHR43700:SF1">
    <property type="entry name" value="PHOSPHORIBOSYLAMINOIMIDAZOLE-SUCCINOCARBOXAMIDE SYNTHASE"/>
    <property type="match status" value="1"/>
</dbReference>
<dbReference type="AlphaFoldDB" id="A0A9C9ELP2"/>
<accession>A0A9C9ELP2</accession>
<dbReference type="Proteomes" id="UP000885826">
    <property type="component" value="Unassembled WGS sequence"/>
</dbReference>
<sequence length="294" mass="33562">MSKPIGEVVLPDIKKLKSGKVREIFDLGETYLIVATDRISAFDYILPTLIPQKGIILNKLSVFWFKATQGIIENHFITDRIEEYPAELAKYREILEGRSMLVKKTAPIDVECVVRGYIAGSGWRDYQKTGMIGGLKIDNLKQGDKLPSPLFTPATKSHTGHDENITFEKMKELIPTEDAEFIKQKSIELYNFAHDYAREHNIIIADTKFEFGRINEKIILIDEIFTPDSSRFWDPALYKPGGSQASFDKQFVRDYLSGTDWDKNSPPPELPPDIVEKTVARYQEALSRLVDTEK</sequence>
<dbReference type="InterPro" id="IPR018236">
    <property type="entry name" value="SAICAR_synthetase_CS"/>
</dbReference>
<reference evidence="10" key="1">
    <citation type="journal article" date="2020" name="mSystems">
        <title>Genome- and Community-Level Interaction Insights into Carbon Utilization and Element Cycling Functions of Hydrothermarchaeota in Hydrothermal Sediment.</title>
        <authorList>
            <person name="Zhou Z."/>
            <person name="Liu Y."/>
            <person name="Xu W."/>
            <person name="Pan J."/>
            <person name="Luo Z.H."/>
            <person name="Li M."/>
        </authorList>
    </citation>
    <scope>NUCLEOTIDE SEQUENCE</scope>
    <source>
        <strain evidence="10">HyVt-388</strain>
    </source>
</reference>
<evidence type="ECO:0000259" key="9">
    <source>
        <dbReference type="Pfam" id="PF01259"/>
    </source>
</evidence>
<keyword evidence="6 8" id="KW-0067">ATP-binding</keyword>
<comment type="similarity">
    <text evidence="2 8">Belongs to the SAICAR synthetase family.</text>
</comment>
<dbReference type="PANTHER" id="PTHR43700">
    <property type="entry name" value="PHOSPHORIBOSYLAMINOIMIDAZOLE-SUCCINOCARBOXAMIDE SYNTHASE"/>
    <property type="match status" value="1"/>
</dbReference>
<dbReference type="NCBIfam" id="TIGR00081">
    <property type="entry name" value="purC"/>
    <property type="match status" value="1"/>
</dbReference>
<comment type="pathway">
    <text evidence="1 8">Purine metabolism; IMP biosynthesis via de novo pathway; 5-amino-1-(5-phospho-D-ribosyl)imidazole-4-carboxamide from 5-amino-1-(5-phospho-D-ribosyl)imidazole-4-carboxylate: step 1/2.</text>
</comment>
<dbReference type="HAMAP" id="MF_00137">
    <property type="entry name" value="SAICAR_synth"/>
    <property type="match status" value="1"/>
</dbReference>
<dbReference type="SUPFAM" id="SSF56104">
    <property type="entry name" value="SAICAR synthase-like"/>
    <property type="match status" value="1"/>
</dbReference>
<evidence type="ECO:0000256" key="5">
    <source>
        <dbReference type="ARBA" id="ARBA00022755"/>
    </source>
</evidence>
<evidence type="ECO:0000256" key="4">
    <source>
        <dbReference type="ARBA" id="ARBA00022741"/>
    </source>
</evidence>
<dbReference type="InterPro" id="IPR028923">
    <property type="entry name" value="SAICAR_synt/ADE2_N"/>
</dbReference>
<proteinExistence type="inferred from homology"/>
<evidence type="ECO:0000256" key="8">
    <source>
        <dbReference type="HAMAP-Rule" id="MF_00137"/>
    </source>
</evidence>
<dbReference type="PROSITE" id="PS01058">
    <property type="entry name" value="SAICAR_SYNTHETASE_2"/>
    <property type="match status" value="1"/>
</dbReference>
<organism evidence="10 11">
    <name type="scientific">candidate division WOR-3 bacterium</name>
    <dbReference type="NCBI Taxonomy" id="2052148"/>
    <lineage>
        <taxon>Bacteria</taxon>
        <taxon>Bacteria division WOR-3</taxon>
    </lineage>
</organism>
<comment type="caution">
    <text evidence="10">The sequence shown here is derived from an EMBL/GenBank/DDBJ whole genome shotgun (WGS) entry which is preliminary data.</text>
</comment>
<dbReference type="EC" id="6.3.2.6" evidence="8"/>
<dbReference type="GO" id="GO:0004639">
    <property type="term" value="F:phosphoribosylaminoimidazolesuccinocarboxamide synthase activity"/>
    <property type="evidence" value="ECO:0007669"/>
    <property type="project" value="UniProtKB-UniRule"/>
</dbReference>
<evidence type="ECO:0000256" key="2">
    <source>
        <dbReference type="ARBA" id="ARBA00010190"/>
    </source>
</evidence>
<evidence type="ECO:0000256" key="1">
    <source>
        <dbReference type="ARBA" id="ARBA00004672"/>
    </source>
</evidence>
<evidence type="ECO:0000313" key="11">
    <source>
        <dbReference type="Proteomes" id="UP000885826"/>
    </source>
</evidence>
<dbReference type="NCBIfam" id="NF010568">
    <property type="entry name" value="PRK13961.1"/>
    <property type="match status" value="1"/>
</dbReference>
<evidence type="ECO:0000313" key="10">
    <source>
        <dbReference type="EMBL" id="HEC77987.1"/>
    </source>
</evidence>
<feature type="domain" description="SAICAR synthetase/ADE2 N-terminal" evidence="9">
    <location>
        <begin position="16"/>
        <end position="266"/>
    </location>
</feature>
<dbReference type="EMBL" id="DRIG01000029">
    <property type="protein sequence ID" value="HEC77987.1"/>
    <property type="molecule type" value="Genomic_DNA"/>
</dbReference>
<evidence type="ECO:0000256" key="7">
    <source>
        <dbReference type="ARBA" id="ARBA00048475"/>
    </source>
</evidence>
<dbReference type="Gene3D" id="3.30.200.20">
    <property type="entry name" value="Phosphorylase Kinase, domain 1"/>
    <property type="match status" value="1"/>
</dbReference>
<dbReference type="GO" id="GO:0006189">
    <property type="term" value="P:'de novo' IMP biosynthetic process"/>
    <property type="evidence" value="ECO:0007669"/>
    <property type="project" value="UniProtKB-UniRule"/>
</dbReference>
<dbReference type="GO" id="GO:0005737">
    <property type="term" value="C:cytoplasm"/>
    <property type="evidence" value="ECO:0007669"/>
    <property type="project" value="TreeGrafter"/>
</dbReference>
<evidence type="ECO:0000256" key="3">
    <source>
        <dbReference type="ARBA" id="ARBA00022598"/>
    </source>
</evidence>
<keyword evidence="5 8" id="KW-0658">Purine biosynthesis</keyword>
<keyword evidence="3 8" id="KW-0436">Ligase</keyword>
<dbReference type="GO" id="GO:0005524">
    <property type="term" value="F:ATP binding"/>
    <property type="evidence" value="ECO:0007669"/>
    <property type="project" value="UniProtKB-KW"/>
</dbReference>
<gene>
    <name evidence="8" type="primary">purC</name>
    <name evidence="10" type="ORF">ENI34_02450</name>
</gene>
<evidence type="ECO:0000256" key="6">
    <source>
        <dbReference type="ARBA" id="ARBA00022840"/>
    </source>
</evidence>
<comment type="catalytic activity">
    <reaction evidence="7 8">
        <text>5-amino-1-(5-phospho-D-ribosyl)imidazole-4-carboxylate + L-aspartate + ATP = (2S)-2-[5-amino-1-(5-phospho-beta-D-ribosyl)imidazole-4-carboxamido]succinate + ADP + phosphate + 2 H(+)</text>
        <dbReference type="Rhea" id="RHEA:22628"/>
        <dbReference type="ChEBI" id="CHEBI:15378"/>
        <dbReference type="ChEBI" id="CHEBI:29991"/>
        <dbReference type="ChEBI" id="CHEBI:30616"/>
        <dbReference type="ChEBI" id="CHEBI:43474"/>
        <dbReference type="ChEBI" id="CHEBI:58443"/>
        <dbReference type="ChEBI" id="CHEBI:77657"/>
        <dbReference type="ChEBI" id="CHEBI:456216"/>
        <dbReference type="EC" id="6.3.2.6"/>
    </reaction>
</comment>
<name>A0A9C9ELP2_UNCW3</name>
<dbReference type="InterPro" id="IPR001636">
    <property type="entry name" value="SAICAR_synth"/>
</dbReference>
<dbReference type="Gene3D" id="3.30.470.20">
    <property type="entry name" value="ATP-grasp fold, B domain"/>
    <property type="match status" value="1"/>
</dbReference>
<dbReference type="CDD" id="cd01414">
    <property type="entry name" value="SAICAR_synt_Sc"/>
    <property type="match status" value="1"/>
</dbReference>